<evidence type="ECO:0000313" key="3">
    <source>
        <dbReference type="WBParaSite" id="nRc.2.0.1.t13783-RA"/>
    </source>
</evidence>
<organism evidence="2 3">
    <name type="scientific">Romanomermis culicivorax</name>
    <name type="common">Nematode worm</name>
    <dbReference type="NCBI Taxonomy" id="13658"/>
    <lineage>
        <taxon>Eukaryota</taxon>
        <taxon>Metazoa</taxon>
        <taxon>Ecdysozoa</taxon>
        <taxon>Nematoda</taxon>
        <taxon>Enoplea</taxon>
        <taxon>Dorylaimia</taxon>
        <taxon>Mermithida</taxon>
        <taxon>Mermithoidea</taxon>
        <taxon>Mermithidae</taxon>
        <taxon>Romanomermis</taxon>
    </lineage>
</organism>
<evidence type="ECO:0000256" key="1">
    <source>
        <dbReference type="SAM" id="MobiDB-lite"/>
    </source>
</evidence>
<protein>
    <submittedName>
        <fullName evidence="3">Uncharacterized protein</fullName>
    </submittedName>
</protein>
<keyword evidence="2" id="KW-1185">Reference proteome</keyword>
<reference evidence="3" key="1">
    <citation type="submission" date="2022-11" db="UniProtKB">
        <authorList>
            <consortium name="WormBaseParasite"/>
        </authorList>
    </citation>
    <scope>IDENTIFICATION</scope>
</reference>
<name>A0A915IIU8_ROMCU</name>
<proteinExistence type="predicted"/>
<evidence type="ECO:0000313" key="2">
    <source>
        <dbReference type="Proteomes" id="UP000887565"/>
    </source>
</evidence>
<sequence>MPNHKEYIPGKGNAFADFLCEKYNVNQPGNDTLSASNEAKTTDIVNVVKTRAKPRQKPTYQMQTYQRTYQIKINGLSHNSKLMMPKNLTPGLIKPDRKSKIR</sequence>
<feature type="region of interest" description="Disordered" evidence="1">
    <location>
        <begin position="81"/>
        <end position="102"/>
    </location>
</feature>
<dbReference type="AlphaFoldDB" id="A0A915IIU8"/>
<accession>A0A915IIU8</accession>
<dbReference type="WBParaSite" id="nRc.2.0.1.t13783-RA">
    <property type="protein sequence ID" value="nRc.2.0.1.t13783-RA"/>
    <property type="gene ID" value="nRc.2.0.1.g13783"/>
</dbReference>
<dbReference type="Proteomes" id="UP000887565">
    <property type="component" value="Unplaced"/>
</dbReference>